<sequence length="152" mass="16786">MLYIILAILGGFLTILSMVVNANLAKKVGVFQGTFINYVVGSFIIFLIVLFIQDYSYINNLANIPFYAYLGGTIGVLVVAASNVIIPKIPTIYSTLLIFIGQIFMGIVIDYFRISHVSKGKVIGGVLIILGMLYNTNLDKKRLIDENIISEE</sequence>
<feature type="transmembrane region" description="Helical" evidence="1">
    <location>
        <begin position="64"/>
        <end position="86"/>
    </location>
</feature>
<dbReference type="EMBL" id="JAHLPM010000010">
    <property type="protein sequence ID" value="MBU5438838.1"/>
    <property type="molecule type" value="Genomic_DNA"/>
</dbReference>
<keyword evidence="1" id="KW-1133">Transmembrane helix</keyword>
<evidence type="ECO:0000256" key="1">
    <source>
        <dbReference type="SAM" id="Phobius"/>
    </source>
</evidence>
<dbReference type="Pfam" id="PF04657">
    <property type="entry name" value="DMT_YdcZ"/>
    <property type="match status" value="1"/>
</dbReference>
<dbReference type="Proteomes" id="UP000749471">
    <property type="component" value="Unassembled WGS sequence"/>
</dbReference>
<gene>
    <name evidence="2" type="ORF">KQI42_12490</name>
</gene>
<keyword evidence="1" id="KW-0472">Membrane</keyword>
<dbReference type="RefSeq" id="WP_216520251.1">
    <property type="nucleotide sequence ID" value="NZ_JAHLPM010000010.1"/>
</dbReference>
<protein>
    <submittedName>
        <fullName evidence="2">DMT family transporter</fullName>
    </submittedName>
</protein>
<keyword evidence="3" id="KW-1185">Reference proteome</keyword>
<accession>A0ABS6E7E8</accession>
<proteinExistence type="predicted"/>
<evidence type="ECO:0000313" key="2">
    <source>
        <dbReference type="EMBL" id="MBU5438838.1"/>
    </source>
</evidence>
<feature type="transmembrane region" description="Helical" evidence="1">
    <location>
        <begin position="92"/>
        <end position="112"/>
    </location>
</feature>
<evidence type="ECO:0000313" key="3">
    <source>
        <dbReference type="Proteomes" id="UP000749471"/>
    </source>
</evidence>
<reference evidence="2 3" key="1">
    <citation type="submission" date="2021-06" db="EMBL/GenBank/DDBJ databases">
        <authorList>
            <person name="Sun Q."/>
            <person name="Li D."/>
        </authorList>
    </citation>
    <scope>NUCLEOTIDE SEQUENCE [LARGE SCALE GENOMIC DNA]</scope>
    <source>
        <strain evidence="2 3">MSJ-40</strain>
    </source>
</reference>
<keyword evidence="1" id="KW-0812">Transmembrane</keyword>
<dbReference type="PANTHER" id="PTHR34821">
    <property type="entry name" value="INNER MEMBRANE PROTEIN YDCZ"/>
    <property type="match status" value="1"/>
</dbReference>
<organism evidence="2 3">
    <name type="scientific">Tissierella simiarum</name>
    <dbReference type="NCBI Taxonomy" id="2841534"/>
    <lineage>
        <taxon>Bacteria</taxon>
        <taxon>Bacillati</taxon>
        <taxon>Bacillota</taxon>
        <taxon>Tissierellia</taxon>
        <taxon>Tissierellales</taxon>
        <taxon>Tissierellaceae</taxon>
        <taxon>Tissierella</taxon>
    </lineage>
</organism>
<dbReference type="InterPro" id="IPR006750">
    <property type="entry name" value="YdcZ"/>
</dbReference>
<feature type="transmembrane region" description="Helical" evidence="1">
    <location>
        <begin position="35"/>
        <end position="52"/>
    </location>
</feature>
<name>A0ABS6E7E8_9FIRM</name>
<comment type="caution">
    <text evidence="2">The sequence shown here is derived from an EMBL/GenBank/DDBJ whole genome shotgun (WGS) entry which is preliminary data.</text>
</comment>
<dbReference type="PANTHER" id="PTHR34821:SF2">
    <property type="entry name" value="INNER MEMBRANE PROTEIN YDCZ"/>
    <property type="match status" value="1"/>
</dbReference>